<evidence type="ECO:0000313" key="4">
    <source>
        <dbReference type="EMBL" id="QSL66122.1"/>
    </source>
</evidence>
<organism evidence="4 5">
    <name type="scientific">Pneumocystis wakefieldiae</name>
    <dbReference type="NCBI Taxonomy" id="38082"/>
    <lineage>
        <taxon>Eukaryota</taxon>
        <taxon>Fungi</taxon>
        <taxon>Dikarya</taxon>
        <taxon>Ascomycota</taxon>
        <taxon>Taphrinomycotina</taxon>
        <taxon>Pneumocystomycetes</taxon>
        <taxon>Pneumocystaceae</taxon>
        <taxon>Pneumocystis</taxon>
    </lineage>
</organism>
<dbReference type="InterPro" id="IPR036291">
    <property type="entry name" value="NAD(P)-bd_dom_sf"/>
</dbReference>
<accession>A0A899G1Q5</accession>
<dbReference type="AlphaFoldDB" id="A0A899G1Q5"/>
<dbReference type="Gene3D" id="3.40.50.720">
    <property type="entry name" value="NAD(P)-binding Rossmann-like Domain"/>
    <property type="match status" value="1"/>
</dbReference>
<dbReference type="InterPro" id="IPR002347">
    <property type="entry name" value="SDR_fam"/>
</dbReference>
<evidence type="ECO:0000256" key="1">
    <source>
        <dbReference type="ARBA" id="ARBA00006484"/>
    </source>
</evidence>
<dbReference type="InterPro" id="IPR020904">
    <property type="entry name" value="Sc_DH/Rdtase_CS"/>
</dbReference>
<protein>
    <recommendedName>
        <fullName evidence="6">Sepiapterin reductase</fullName>
    </recommendedName>
</protein>
<dbReference type="PANTHER" id="PTHR43008:SF8">
    <property type="entry name" value="BENZIL REDUCTASE ((S)-BENZOIN FORMING) IRC24"/>
    <property type="match status" value="1"/>
</dbReference>
<sequence>MALNKTVLVTGASRGIGRAIVEELLENYTYISVVAVVRCSSSLATIQEKFESRIAIVQGDLKDAKTNIDSVNMAIERFGRLDSLILNAATVEPVGKIADVDVDSWKALFDVNYFSLLYMLNSAIPHLRSFCGRVIFISSGASIKPYKSMGAYSGSKIAMNHLSSVLASEESSIISISLRPGVVDTDMQTFLRENHASDLDKDTYARFINLYQTGQLIPPKKIAKIIVNLSLNAKKELSGRFISYDDDEMKEYVIDN</sequence>
<proteinExistence type="inferred from homology"/>
<dbReference type="PANTHER" id="PTHR43008">
    <property type="entry name" value="BENZIL REDUCTASE"/>
    <property type="match status" value="1"/>
</dbReference>
<keyword evidence="5" id="KW-1185">Reference proteome</keyword>
<dbReference type="PRINTS" id="PR00081">
    <property type="entry name" value="GDHRDH"/>
</dbReference>
<dbReference type="Pfam" id="PF00106">
    <property type="entry name" value="adh_short"/>
    <property type="match status" value="1"/>
</dbReference>
<keyword evidence="2" id="KW-0521">NADP</keyword>
<dbReference type="FunFam" id="3.40.50.720:FF:000281">
    <property type="entry name" value="Uncharacterized oxidoreductase YIR035C"/>
    <property type="match status" value="1"/>
</dbReference>
<evidence type="ECO:0008006" key="6">
    <source>
        <dbReference type="Google" id="ProtNLM"/>
    </source>
</evidence>
<gene>
    <name evidence="4" type="ORF">MERGE_000497</name>
</gene>
<comment type="similarity">
    <text evidence="1">Belongs to the short-chain dehydrogenases/reductases (SDR) family.</text>
</comment>
<reference evidence="4" key="1">
    <citation type="submission" date="2020-06" db="EMBL/GenBank/DDBJ databases">
        <title>Genomes of multiple members of Pneumocystis genus reveal paths to human pathogen Pneumocystis jirovecii.</title>
        <authorList>
            <person name="Cisse O.H."/>
            <person name="Ma L."/>
            <person name="Dekker J."/>
            <person name="Khil P."/>
            <person name="Jo J."/>
            <person name="Brenchley J."/>
            <person name="Blair R."/>
            <person name="Pahar B."/>
            <person name="Chabe M."/>
            <person name="Van Rompay K.A."/>
            <person name="Keesler R."/>
            <person name="Sukura A."/>
            <person name="Hirsch V."/>
            <person name="Kutty G."/>
            <person name="Liu Y."/>
            <person name="Peng L."/>
            <person name="Chen J."/>
            <person name="Song J."/>
            <person name="Weissenbacher-Lang C."/>
            <person name="Xu J."/>
            <person name="Upham N.S."/>
            <person name="Stajich J.E."/>
            <person name="Cuomo C.A."/>
            <person name="Cushion M.T."/>
            <person name="Kovacs J.A."/>
        </authorList>
    </citation>
    <scope>NUCLEOTIDE SEQUENCE</scope>
    <source>
        <strain evidence="4">2A</strain>
    </source>
</reference>
<evidence type="ECO:0000256" key="2">
    <source>
        <dbReference type="ARBA" id="ARBA00022857"/>
    </source>
</evidence>
<dbReference type="Proteomes" id="UP000663699">
    <property type="component" value="Chromosome 10"/>
</dbReference>
<name>A0A899G1Q5_9ASCO</name>
<dbReference type="GO" id="GO:0050664">
    <property type="term" value="F:oxidoreductase activity, acting on NAD(P)H, oxygen as acceptor"/>
    <property type="evidence" value="ECO:0007669"/>
    <property type="project" value="TreeGrafter"/>
</dbReference>
<dbReference type="SUPFAM" id="SSF51735">
    <property type="entry name" value="NAD(P)-binding Rossmann-fold domains"/>
    <property type="match status" value="1"/>
</dbReference>
<dbReference type="EMBL" id="CP054541">
    <property type="protein sequence ID" value="QSL66122.1"/>
    <property type="molecule type" value="Genomic_DNA"/>
</dbReference>
<keyword evidence="3" id="KW-0560">Oxidoreductase</keyword>
<dbReference type="PROSITE" id="PS00061">
    <property type="entry name" value="ADH_SHORT"/>
    <property type="match status" value="1"/>
</dbReference>
<evidence type="ECO:0000256" key="3">
    <source>
        <dbReference type="ARBA" id="ARBA00023002"/>
    </source>
</evidence>
<evidence type="ECO:0000313" key="5">
    <source>
        <dbReference type="Proteomes" id="UP000663699"/>
    </source>
</evidence>
<dbReference type="OrthoDB" id="153074at2759"/>